<sequence>MPKIKRDLIRTWLEDHNWSIARLAKECSAIGEDTIPEGTLRNVVNGIEPMRPGRIKVICKVLAKYGDGIPYDRLIAPQVGEPGATARRSAGP</sequence>
<reference evidence="1 2" key="1">
    <citation type="submission" date="2021-02" db="EMBL/GenBank/DDBJ databases">
        <title>Actinophytocola xerophila sp. nov., isolated from soil of cotton cropping field.</title>
        <authorList>
            <person name="Huang R."/>
            <person name="Chen X."/>
            <person name="Ge X."/>
            <person name="Liu W."/>
        </authorList>
    </citation>
    <scope>NUCLEOTIDE SEQUENCE [LARGE SCALE GENOMIC DNA]</scope>
    <source>
        <strain evidence="1 2">S1-96</strain>
    </source>
</reference>
<proteinExistence type="predicted"/>
<keyword evidence="2" id="KW-1185">Reference proteome</keyword>
<evidence type="ECO:0008006" key="3">
    <source>
        <dbReference type="Google" id="ProtNLM"/>
    </source>
</evidence>
<dbReference type="Proteomes" id="UP001156441">
    <property type="component" value="Unassembled WGS sequence"/>
</dbReference>
<protein>
    <recommendedName>
        <fullName evidence="3">XRE family transcriptional regulator</fullName>
    </recommendedName>
</protein>
<dbReference type="EMBL" id="JAFFZE010000023">
    <property type="protein sequence ID" value="MCT2587095.1"/>
    <property type="molecule type" value="Genomic_DNA"/>
</dbReference>
<comment type="caution">
    <text evidence="1">The sequence shown here is derived from an EMBL/GenBank/DDBJ whole genome shotgun (WGS) entry which is preliminary data.</text>
</comment>
<organism evidence="1 2">
    <name type="scientific">Actinophytocola gossypii</name>
    <dbReference type="NCBI Taxonomy" id="2812003"/>
    <lineage>
        <taxon>Bacteria</taxon>
        <taxon>Bacillati</taxon>
        <taxon>Actinomycetota</taxon>
        <taxon>Actinomycetes</taxon>
        <taxon>Pseudonocardiales</taxon>
        <taxon>Pseudonocardiaceae</taxon>
    </lineage>
</organism>
<dbReference type="RefSeq" id="WP_260194983.1">
    <property type="nucleotide sequence ID" value="NZ_JAFFZE010000023.1"/>
</dbReference>
<gene>
    <name evidence="1" type="ORF">JT362_28620</name>
</gene>
<evidence type="ECO:0000313" key="2">
    <source>
        <dbReference type="Proteomes" id="UP001156441"/>
    </source>
</evidence>
<name>A0ABT2JI70_9PSEU</name>
<evidence type="ECO:0000313" key="1">
    <source>
        <dbReference type="EMBL" id="MCT2587095.1"/>
    </source>
</evidence>
<accession>A0ABT2JI70</accession>